<dbReference type="EMBL" id="MCGT01000035">
    <property type="protein sequence ID" value="ORX47071.1"/>
    <property type="molecule type" value="Genomic_DNA"/>
</dbReference>
<evidence type="ECO:0000313" key="3">
    <source>
        <dbReference type="EMBL" id="ORX47071.1"/>
    </source>
</evidence>
<gene>
    <name evidence="3" type="ORF">DM01DRAFT_1339367</name>
</gene>
<evidence type="ECO:0000313" key="4">
    <source>
        <dbReference type="Proteomes" id="UP000242146"/>
    </source>
</evidence>
<sequence length="210" mass="23634">MPSTTHKTKPLKWAQQSQPYNKKARAPRCTKKVTVASSTSCKSNPDRPVSELDRLEKDLAFTHDTLATIIVHLESLHLAYTSSIPDLQKDFCPREKELLSAYDDLGLQVTHLERKIKKLEARIQEIHNMSSPVLSAPVDDLSAFYRDMVSPSSSVYDSPDTFYLTSPTFVDTQSPCMPMFDCYDASYLQTSAFGCQEITNAFMDPSLLVQ</sequence>
<protein>
    <submittedName>
        <fullName evidence="3">Uncharacterized protein</fullName>
    </submittedName>
</protein>
<evidence type="ECO:0000256" key="1">
    <source>
        <dbReference type="SAM" id="Coils"/>
    </source>
</evidence>
<keyword evidence="1" id="KW-0175">Coiled coil</keyword>
<feature type="coiled-coil region" evidence="1">
    <location>
        <begin position="102"/>
        <end position="129"/>
    </location>
</feature>
<name>A0A1X2G7N0_9FUNG</name>
<comment type="caution">
    <text evidence="3">The sequence shown here is derived from an EMBL/GenBank/DDBJ whole genome shotgun (WGS) entry which is preliminary data.</text>
</comment>
<dbReference type="Proteomes" id="UP000242146">
    <property type="component" value="Unassembled WGS sequence"/>
</dbReference>
<accession>A0A1X2G7N0</accession>
<proteinExistence type="predicted"/>
<reference evidence="3 4" key="1">
    <citation type="submission" date="2016-07" db="EMBL/GenBank/DDBJ databases">
        <title>Pervasive Adenine N6-methylation of Active Genes in Fungi.</title>
        <authorList>
            <consortium name="DOE Joint Genome Institute"/>
            <person name="Mondo S.J."/>
            <person name="Dannebaum R.O."/>
            <person name="Kuo R.C."/>
            <person name="Labutti K."/>
            <person name="Haridas S."/>
            <person name="Kuo A."/>
            <person name="Salamov A."/>
            <person name="Ahrendt S.R."/>
            <person name="Lipzen A."/>
            <person name="Sullivan W."/>
            <person name="Andreopoulos W.B."/>
            <person name="Clum A."/>
            <person name="Lindquist E."/>
            <person name="Daum C."/>
            <person name="Ramamoorthy G.K."/>
            <person name="Gryganskyi A."/>
            <person name="Culley D."/>
            <person name="Magnuson J.K."/>
            <person name="James T.Y."/>
            <person name="O'Malley M.A."/>
            <person name="Stajich J.E."/>
            <person name="Spatafora J.W."/>
            <person name="Visel A."/>
            <person name="Grigoriev I.V."/>
        </authorList>
    </citation>
    <scope>NUCLEOTIDE SEQUENCE [LARGE SCALE GENOMIC DNA]</scope>
    <source>
        <strain evidence="3 4">NRRL 3301</strain>
    </source>
</reference>
<feature type="compositionally biased region" description="Basic residues" evidence="2">
    <location>
        <begin position="1"/>
        <end position="10"/>
    </location>
</feature>
<keyword evidence="4" id="KW-1185">Reference proteome</keyword>
<organism evidence="3 4">
    <name type="scientific">Hesseltinella vesiculosa</name>
    <dbReference type="NCBI Taxonomy" id="101127"/>
    <lineage>
        <taxon>Eukaryota</taxon>
        <taxon>Fungi</taxon>
        <taxon>Fungi incertae sedis</taxon>
        <taxon>Mucoromycota</taxon>
        <taxon>Mucoromycotina</taxon>
        <taxon>Mucoromycetes</taxon>
        <taxon>Mucorales</taxon>
        <taxon>Cunninghamellaceae</taxon>
        <taxon>Hesseltinella</taxon>
    </lineage>
</organism>
<dbReference type="OrthoDB" id="2286748at2759"/>
<evidence type="ECO:0000256" key="2">
    <source>
        <dbReference type="SAM" id="MobiDB-lite"/>
    </source>
</evidence>
<feature type="compositionally biased region" description="Basic residues" evidence="2">
    <location>
        <begin position="22"/>
        <end position="31"/>
    </location>
</feature>
<dbReference type="AlphaFoldDB" id="A0A1X2G7N0"/>
<feature type="region of interest" description="Disordered" evidence="2">
    <location>
        <begin position="1"/>
        <end position="49"/>
    </location>
</feature>